<evidence type="ECO:0000256" key="3">
    <source>
        <dbReference type="ARBA" id="ARBA00022801"/>
    </source>
</evidence>
<evidence type="ECO:0000313" key="6">
    <source>
        <dbReference type="Proteomes" id="UP001183246"/>
    </source>
</evidence>
<dbReference type="Proteomes" id="UP001183246">
    <property type="component" value="Unassembled WGS sequence"/>
</dbReference>
<gene>
    <name evidence="5" type="ORF">RM590_34555</name>
</gene>
<dbReference type="InterPro" id="IPR015210">
    <property type="entry name" value="NaeI"/>
</dbReference>
<protein>
    <submittedName>
        <fullName evidence="5">NaeI family type II restriction endonuclease</fullName>
    </submittedName>
</protein>
<keyword evidence="6" id="KW-1185">Reference proteome</keyword>
<dbReference type="Pfam" id="PF09126">
    <property type="entry name" value="NaeI"/>
    <property type="match status" value="1"/>
</dbReference>
<dbReference type="RefSeq" id="WP_311708774.1">
    <property type="nucleotide sequence ID" value="NZ_JAVREL010000037.1"/>
</dbReference>
<dbReference type="InterPro" id="IPR036388">
    <property type="entry name" value="WH-like_DNA-bd_sf"/>
</dbReference>
<comment type="caution">
    <text evidence="5">The sequence shown here is derived from an EMBL/GenBank/DDBJ whole genome shotgun (WGS) entry which is preliminary data.</text>
</comment>
<evidence type="ECO:0000259" key="4">
    <source>
        <dbReference type="Pfam" id="PF09126"/>
    </source>
</evidence>
<dbReference type="InterPro" id="IPR037057">
    <property type="entry name" value="DNA_rep_MutH/T2_RE_sf"/>
</dbReference>
<keyword evidence="3" id="KW-0378">Hydrolase</keyword>
<organism evidence="5 6">
    <name type="scientific">Streptomyces litchfieldiae</name>
    <dbReference type="NCBI Taxonomy" id="3075543"/>
    <lineage>
        <taxon>Bacteria</taxon>
        <taxon>Bacillati</taxon>
        <taxon>Actinomycetota</taxon>
        <taxon>Actinomycetes</taxon>
        <taxon>Kitasatosporales</taxon>
        <taxon>Streptomycetaceae</taxon>
        <taxon>Streptomyces</taxon>
    </lineage>
</organism>
<dbReference type="Gene3D" id="3.40.600.10">
    <property type="entry name" value="DNA mismatch repair MutH/Restriction endonuclease, type II"/>
    <property type="match status" value="1"/>
</dbReference>
<proteinExistence type="predicted"/>
<keyword evidence="2 5" id="KW-0255">Endonuclease</keyword>
<evidence type="ECO:0000313" key="5">
    <source>
        <dbReference type="EMBL" id="MDT0347648.1"/>
    </source>
</evidence>
<evidence type="ECO:0000256" key="1">
    <source>
        <dbReference type="ARBA" id="ARBA00022722"/>
    </source>
</evidence>
<evidence type="ECO:0000256" key="2">
    <source>
        <dbReference type="ARBA" id="ARBA00022759"/>
    </source>
</evidence>
<dbReference type="InterPro" id="IPR011335">
    <property type="entry name" value="Restrct_endonuc-II-like"/>
</dbReference>
<dbReference type="SUPFAM" id="SSF52980">
    <property type="entry name" value="Restriction endonuclease-like"/>
    <property type="match status" value="1"/>
</dbReference>
<dbReference type="CDD" id="cd22338">
    <property type="entry name" value="NaeI-like"/>
    <property type="match status" value="1"/>
</dbReference>
<feature type="domain" description="Type II restriction enzyme NaeI" evidence="4">
    <location>
        <begin position="39"/>
        <end position="305"/>
    </location>
</feature>
<dbReference type="GO" id="GO:0004519">
    <property type="term" value="F:endonuclease activity"/>
    <property type="evidence" value="ECO:0007669"/>
    <property type="project" value="UniProtKB-KW"/>
</dbReference>
<accession>A0ABU2N3L5</accession>
<sequence>MLPLDFSAARNAAVSSPSPEPDAQVLEVATWFRSFPTMDQLFATSLRQAIDEVLDGQRTGRYDITADTVERTEKTYLGTKVEIIIRAAFNIPRGTKMDYLVAGHEVDAKFTLGDNWTIPSEAQGHICLLMMAADSRSSFRVGLLRITDSVLNPGENRDKKRSLSRHGRAAVYWLSLNGVLPENTLLHLPTTDRKAIFSCPDGQARTDEFFRRVQRKIVNRSTVLTVAMQNDSLKRVRDARDHLRPEGIIILGGTRKEHQRIAAELHLPVPTGAEWVAARVTPAHHGASQPVATIGGAVFTLAGPGTEPTEAPRVAG</sequence>
<keyword evidence="1" id="KW-0540">Nuclease</keyword>
<reference evidence="6" key="1">
    <citation type="submission" date="2023-07" db="EMBL/GenBank/DDBJ databases">
        <title>30 novel species of actinomycetes from the DSMZ collection.</title>
        <authorList>
            <person name="Nouioui I."/>
        </authorList>
    </citation>
    <scope>NUCLEOTIDE SEQUENCE [LARGE SCALE GENOMIC DNA]</scope>
    <source>
        <strain evidence="6">DSM 44938</strain>
    </source>
</reference>
<name>A0ABU2N3L5_9ACTN</name>
<dbReference type="Gene3D" id="1.10.10.10">
    <property type="entry name" value="Winged helix-like DNA-binding domain superfamily/Winged helix DNA-binding domain"/>
    <property type="match status" value="1"/>
</dbReference>
<dbReference type="EMBL" id="JAVREL010000037">
    <property type="protein sequence ID" value="MDT0347648.1"/>
    <property type="molecule type" value="Genomic_DNA"/>
</dbReference>